<reference evidence="6" key="1">
    <citation type="submission" date="2021-01" db="EMBL/GenBank/DDBJ databases">
        <authorList>
            <person name="Kaushik A."/>
        </authorList>
    </citation>
    <scope>NUCLEOTIDE SEQUENCE</scope>
    <source>
        <strain evidence="6">AG5</strain>
    </source>
</reference>
<keyword evidence="3" id="KW-0418">Kinase</keyword>
<feature type="compositionally biased region" description="Polar residues" evidence="4">
    <location>
        <begin position="274"/>
        <end position="292"/>
    </location>
</feature>
<dbReference type="AlphaFoldDB" id="A0A8H3DY80"/>
<feature type="region of interest" description="Disordered" evidence="4">
    <location>
        <begin position="116"/>
        <end position="387"/>
    </location>
</feature>
<feature type="compositionally biased region" description="Polar residues" evidence="4">
    <location>
        <begin position="116"/>
        <end position="127"/>
    </location>
</feature>
<evidence type="ECO:0000256" key="3">
    <source>
        <dbReference type="ARBA" id="ARBA00022777"/>
    </source>
</evidence>
<dbReference type="CDD" id="cd09534">
    <property type="entry name" value="SAM_Ste11_fungal"/>
    <property type="match status" value="1"/>
</dbReference>
<gene>
    <name evidence="6" type="ORF">RDB_LOCUS46306</name>
</gene>
<protein>
    <recommendedName>
        <fullName evidence="5">SAM domain-containing protein</fullName>
    </recommendedName>
</protein>
<evidence type="ECO:0000256" key="1">
    <source>
        <dbReference type="ARBA" id="ARBA00006529"/>
    </source>
</evidence>
<evidence type="ECO:0000313" key="7">
    <source>
        <dbReference type="Proteomes" id="UP000663827"/>
    </source>
</evidence>
<evidence type="ECO:0000259" key="5">
    <source>
        <dbReference type="PROSITE" id="PS50105"/>
    </source>
</evidence>
<comment type="similarity">
    <text evidence="1">Belongs to the protein kinase superfamily. STE Ser/Thr protein kinase family. MAP kinase kinase kinase subfamily.</text>
</comment>
<dbReference type="SUPFAM" id="SSF47769">
    <property type="entry name" value="SAM/Pointed domain"/>
    <property type="match status" value="1"/>
</dbReference>
<dbReference type="PROSITE" id="PS50105">
    <property type="entry name" value="SAM_DOMAIN"/>
    <property type="match status" value="1"/>
</dbReference>
<feature type="compositionally biased region" description="Low complexity" evidence="4">
    <location>
        <begin position="443"/>
        <end position="463"/>
    </location>
</feature>
<dbReference type="Gene3D" id="1.10.150.50">
    <property type="entry name" value="Transcription Factor, Ets-1"/>
    <property type="match status" value="1"/>
</dbReference>
<feature type="compositionally biased region" description="Polar residues" evidence="4">
    <location>
        <begin position="644"/>
        <end position="663"/>
    </location>
</feature>
<feature type="compositionally biased region" description="Low complexity" evidence="4">
    <location>
        <begin position="791"/>
        <end position="803"/>
    </location>
</feature>
<dbReference type="SMART" id="SM00454">
    <property type="entry name" value="SAM"/>
    <property type="match status" value="1"/>
</dbReference>
<organism evidence="6 7">
    <name type="scientific">Rhizoctonia solani</name>
    <dbReference type="NCBI Taxonomy" id="456999"/>
    <lineage>
        <taxon>Eukaryota</taxon>
        <taxon>Fungi</taxon>
        <taxon>Dikarya</taxon>
        <taxon>Basidiomycota</taxon>
        <taxon>Agaricomycotina</taxon>
        <taxon>Agaricomycetes</taxon>
        <taxon>Cantharellales</taxon>
        <taxon>Ceratobasidiaceae</taxon>
        <taxon>Rhizoctonia</taxon>
    </lineage>
</organism>
<keyword evidence="2" id="KW-0808">Transferase</keyword>
<dbReference type="SMART" id="SM01304">
    <property type="entry name" value="Ras_bdg_2"/>
    <property type="match status" value="1"/>
</dbReference>
<comment type="caution">
    <text evidence="6">The sequence shown here is derived from an EMBL/GenBank/DDBJ whole genome shotgun (WGS) entry which is preliminary data.</text>
</comment>
<feature type="compositionally biased region" description="Acidic residues" evidence="4">
    <location>
        <begin position="959"/>
        <end position="995"/>
    </location>
</feature>
<dbReference type="Pfam" id="PF14847">
    <property type="entry name" value="Ras_bdg_2"/>
    <property type="match status" value="1"/>
</dbReference>
<evidence type="ECO:0000256" key="4">
    <source>
        <dbReference type="SAM" id="MobiDB-lite"/>
    </source>
</evidence>
<sequence>MSITSMLEPPPGVSYADFVRGWSDEQVALWLSSLGCGHQATTFSENDIRGNVILDLDQHALKEMEITSVGDRIKILNAIKSLRHHCAKAAAGSTPYVLLNGGSASRATSQYEVANGNSSFRHTNGSDGNRDDSITAARRSSGGRRLDGGRPPPLHITQPTARDLPQLSANIATSPAPSIGATTPRPTTQPQPYAQGTQSGAREQGRPLIDSPSTTPISTTSLPKYTPPTRNFGASLPIGQERRTPTQADSFTPSSQSFPPPPYTNDPLPPAPGSSAQGLTNGSPPNTNSAGQWQGDYGLPRAPKAANLTVNAHEPPGDAAIRRAGSPLPPAPVRSSSAKTPIPTVDRTQPGHAKSGSVGLIGQGAGKNSVAQSTPGRPSTSGSISQPSLHPYVTAAAISTSNGAPSVPFPTISNNNNLRVESGVRGRDLSPISESHSILDTTPTAPSFASGSGPSTAGSANTTFSGKRSAFPPKGQAANDLLRSLIKIHLYDSGQPTTAVNSSVVNVSSVHSGVEIIERALKKFSKQNPGKNSLDTDDDRTGETENGGLIVDGWGLFPGGPQNEPTGGPLSEAEILSICHADPKHPTREQGLTLRNVRRGQHQKLANFFGETPPGAGGQMSPTSPTYSIGPRILTSQDEEGPQLTPSSLKFPTTGTPVTSSWGMNRASTISIMSGLGVDPPPSPGGTPARSPSNNSFLSGGHKKLRNFFGQRPPSELITSHLPEFFPSTSKKVLQRTARNSMLRAGSKRDSHLSVMGAPGAYAYGRMSFQAPPKSRFSTSSGGSYNHRKSSSPPRSSMSSGPSINDNVSTIAIKEDKDNIPPRMSISTDDGQSVDTSTDDGATTDDTESTKRSLDHTLPPLPMLGDSLEDSLTTGLSATWLTRAESNAAKRMSMMSTRGRDKSDTASLLTVDEITAEVESRRHSRYSTYEDDEEDEDGNVVVRRPNKRMSTVSSMRGDGEEDEDEEEYDDEDEDYDEEEEEYEEEEEEEVVEVVDDGSAIILDDD</sequence>
<feature type="region of interest" description="Disordered" evidence="4">
    <location>
        <begin position="922"/>
        <end position="1005"/>
    </location>
</feature>
<feature type="domain" description="SAM" evidence="5">
    <location>
        <begin position="22"/>
        <end position="85"/>
    </location>
</feature>
<feature type="region of interest" description="Disordered" evidence="4">
    <location>
        <begin position="427"/>
        <end position="475"/>
    </location>
</feature>
<feature type="region of interest" description="Disordered" evidence="4">
    <location>
        <begin position="773"/>
        <end position="870"/>
    </location>
</feature>
<feature type="region of interest" description="Disordered" evidence="4">
    <location>
        <begin position="677"/>
        <end position="710"/>
    </location>
</feature>
<dbReference type="EMBL" id="CAJNJQ010000917">
    <property type="protein sequence ID" value="CAE7108521.1"/>
    <property type="molecule type" value="Genomic_DNA"/>
</dbReference>
<dbReference type="InterPro" id="IPR001660">
    <property type="entry name" value="SAM"/>
</dbReference>
<feature type="compositionally biased region" description="Polar residues" evidence="4">
    <location>
        <begin position="167"/>
        <end position="176"/>
    </location>
</feature>
<evidence type="ECO:0000313" key="6">
    <source>
        <dbReference type="EMBL" id="CAE7108521.1"/>
    </source>
</evidence>
<proteinExistence type="inferred from homology"/>
<accession>A0A8H3DY80</accession>
<feature type="compositionally biased region" description="Polar residues" evidence="4">
    <location>
        <begin position="369"/>
        <end position="387"/>
    </location>
</feature>
<dbReference type="GO" id="GO:0016301">
    <property type="term" value="F:kinase activity"/>
    <property type="evidence" value="ECO:0007669"/>
    <property type="project" value="UniProtKB-KW"/>
</dbReference>
<feature type="compositionally biased region" description="Low complexity" evidence="4">
    <location>
        <begin position="182"/>
        <end position="192"/>
    </location>
</feature>
<feature type="region of interest" description="Disordered" evidence="4">
    <location>
        <begin position="526"/>
        <end position="545"/>
    </location>
</feature>
<name>A0A8H3DY80_9AGAM</name>
<dbReference type="InterPro" id="IPR029458">
    <property type="entry name" value="Ras-bd_By2"/>
</dbReference>
<dbReference type="Proteomes" id="UP000663827">
    <property type="component" value="Unassembled WGS sequence"/>
</dbReference>
<feature type="compositionally biased region" description="Pro residues" evidence="4">
    <location>
        <begin position="258"/>
        <end position="272"/>
    </location>
</feature>
<dbReference type="InterPro" id="IPR013761">
    <property type="entry name" value="SAM/pointed_sf"/>
</dbReference>
<evidence type="ECO:0000256" key="2">
    <source>
        <dbReference type="ARBA" id="ARBA00022679"/>
    </source>
</evidence>
<dbReference type="Pfam" id="PF07647">
    <property type="entry name" value="SAM_2"/>
    <property type="match status" value="1"/>
</dbReference>
<feature type="compositionally biased region" description="Acidic residues" evidence="4">
    <location>
        <begin position="929"/>
        <end position="938"/>
    </location>
</feature>
<feature type="compositionally biased region" description="Low complexity" evidence="4">
    <location>
        <begin position="207"/>
        <end position="223"/>
    </location>
</feature>
<feature type="compositionally biased region" description="Polar residues" evidence="4">
    <location>
        <begin position="432"/>
        <end position="442"/>
    </location>
</feature>
<feature type="region of interest" description="Disordered" evidence="4">
    <location>
        <begin position="610"/>
        <end position="663"/>
    </location>
</feature>